<dbReference type="GO" id="GO:0071949">
    <property type="term" value="F:FAD binding"/>
    <property type="evidence" value="ECO:0007669"/>
    <property type="project" value="InterPro"/>
</dbReference>
<dbReference type="InterPro" id="IPR016169">
    <property type="entry name" value="FAD-bd_PCMH_sub2"/>
</dbReference>
<proteinExistence type="predicted"/>
<feature type="non-terminal residue" evidence="2">
    <location>
        <position position="105"/>
    </location>
</feature>
<organism evidence="2">
    <name type="scientific">marine sediment metagenome</name>
    <dbReference type="NCBI Taxonomy" id="412755"/>
    <lineage>
        <taxon>unclassified sequences</taxon>
        <taxon>metagenomes</taxon>
        <taxon>ecological metagenomes</taxon>
    </lineage>
</organism>
<sequence>MIMVINWTLTIQKLKTLLGDEQVTDNPLDLLCYSKDSSIESGKPNVVVFPKTTQEVVEIIKLAVSEKVPIIPRGAGSNVSGGVIATKKGGIIVCMTRMNKILELD</sequence>
<protein>
    <recommendedName>
        <fullName evidence="1">FAD-binding PCMH-type domain-containing protein</fullName>
    </recommendedName>
</protein>
<dbReference type="InterPro" id="IPR006094">
    <property type="entry name" value="Oxid_FAD_bind_N"/>
</dbReference>
<reference evidence="2" key="1">
    <citation type="journal article" date="2014" name="Front. Microbiol.">
        <title>High frequency of phylogenetically diverse reductive dehalogenase-homologous genes in deep subseafloor sedimentary metagenomes.</title>
        <authorList>
            <person name="Kawai M."/>
            <person name="Futagami T."/>
            <person name="Toyoda A."/>
            <person name="Takaki Y."/>
            <person name="Nishi S."/>
            <person name="Hori S."/>
            <person name="Arai W."/>
            <person name="Tsubouchi T."/>
            <person name="Morono Y."/>
            <person name="Uchiyama I."/>
            <person name="Ito T."/>
            <person name="Fujiyama A."/>
            <person name="Inagaki F."/>
            <person name="Takami H."/>
        </authorList>
    </citation>
    <scope>NUCLEOTIDE SEQUENCE</scope>
    <source>
        <strain evidence="2">Expedition CK06-06</strain>
    </source>
</reference>
<dbReference type="InterPro" id="IPR016166">
    <property type="entry name" value="FAD-bd_PCMH"/>
</dbReference>
<evidence type="ECO:0000259" key="1">
    <source>
        <dbReference type="PROSITE" id="PS51387"/>
    </source>
</evidence>
<dbReference type="PANTHER" id="PTHR42934:SF1">
    <property type="entry name" value="GLYCOLATE OXIDASE SUBUNIT GLCD"/>
    <property type="match status" value="1"/>
</dbReference>
<gene>
    <name evidence="2" type="ORF">S01H4_43659</name>
</gene>
<dbReference type="InterPro" id="IPR036318">
    <property type="entry name" value="FAD-bd_PCMH-like_sf"/>
</dbReference>
<comment type="caution">
    <text evidence="2">The sequence shown here is derived from an EMBL/GenBank/DDBJ whole genome shotgun (WGS) entry which is preliminary data.</text>
</comment>
<dbReference type="PROSITE" id="PS51387">
    <property type="entry name" value="FAD_PCMH"/>
    <property type="match status" value="1"/>
</dbReference>
<dbReference type="Gene3D" id="3.30.465.10">
    <property type="match status" value="1"/>
</dbReference>
<dbReference type="Pfam" id="PF01565">
    <property type="entry name" value="FAD_binding_4"/>
    <property type="match status" value="1"/>
</dbReference>
<dbReference type="SUPFAM" id="SSF56176">
    <property type="entry name" value="FAD-binding/transporter-associated domain-like"/>
    <property type="match status" value="1"/>
</dbReference>
<dbReference type="PANTHER" id="PTHR42934">
    <property type="entry name" value="GLYCOLATE OXIDASE SUBUNIT GLCD"/>
    <property type="match status" value="1"/>
</dbReference>
<dbReference type="AlphaFoldDB" id="X1D6D3"/>
<evidence type="ECO:0000313" key="2">
    <source>
        <dbReference type="EMBL" id="GAH00654.1"/>
    </source>
</evidence>
<dbReference type="InterPro" id="IPR051914">
    <property type="entry name" value="FAD-linked_OxidoTrans_Type4"/>
</dbReference>
<accession>X1D6D3</accession>
<dbReference type="EMBL" id="BART01024105">
    <property type="protein sequence ID" value="GAH00654.1"/>
    <property type="molecule type" value="Genomic_DNA"/>
</dbReference>
<name>X1D6D3_9ZZZZ</name>
<feature type="domain" description="FAD-binding PCMH-type" evidence="1">
    <location>
        <begin position="40"/>
        <end position="105"/>
    </location>
</feature>